<dbReference type="AlphaFoldDB" id="A0A1I7F492"/>
<accession>A0A1I7F492</accession>
<dbReference type="STRING" id="343013.SAMN04489707_1001160"/>
<organism evidence="1 2">
    <name type="scientific">Paenacidovorax caeni</name>
    <dbReference type="NCBI Taxonomy" id="343013"/>
    <lineage>
        <taxon>Bacteria</taxon>
        <taxon>Pseudomonadati</taxon>
        <taxon>Pseudomonadota</taxon>
        <taxon>Betaproteobacteria</taxon>
        <taxon>Burkholderiales</taxon>
        <taxon>Comamonadaceae</taxon>
        <taxon>Paenacidovorax</taxon>
    </lineage>
</organism>
<dbReference type="Proteomes" id="UP000183656">
    <property type="component" value="Unassembled WGS sequence"/>
</dbReference>
<proteinExistence type="predicted"/>
<evidence type="ECO:0000313" key="2">
    <source>
        <dbReference type="Proteomes" id="UP000183656"/>
    </source>
</evidence>
<reference evidence="1 2" key="1">
    <citation type="submission" date="2016-10" db="EMBL/GenBank/DDBJ databases">
        <authorList>
            <person name="de Groot N.N."/>
        </authorList>
    </citation>
    <scope>NUCLEOTIDE SEQUENCE [LARGE SCALE GENOMIC DNA]</scope>
    <source>
        <strain evidence="1 2">R-24608</strain>
    </source>
</reference>
<sequence length="73" mass="8023">MTMGSIQSTKAAIGYKAAGQRPTCRNCKYGAEVFADRVPPYDKLGWECGRYGFATTVQAICDQHQPRQEVAHG</sequence>
<keyword evidence="2" id="KW-1185">Reference proteome</keyword>
<dbReference type="EMBL" id="FPBX01000001">
    <property type="protein sequence ID" value="SFU30954.1"/>
    <property type="molecule type" value="Genomic_DNA"/>
</dbReference>
<protein>
    <submittedName>
        <fullName evidence="1">Uncharacterized protein</fullName>
    </submittedName>
</protein>
<evidence type="ECO:0000313" key="1">
    <source>
        <dbReference type="EMBL" id="SFU30954.1"/>
    </source>
</evidence>
<gene>
    <name evidence="1" type="ORF">SAMN04489707_1001160</name>
</gene>
<name>A0A1I7F492_9BURK</name>